<reference evidence="4" key="1">
    <citation type="submission" date="2022-01" db="EMBL/GenBank/DDBJ databases">
        <title>Draft Genome Sequences of Seven Type Strains of the Genus Streptomyces.</title>
        <authorList>
            <person name="Aziz S."/>
            <person name="Coretto E."/>
            <person name="Chronakova A."/>
            <person name="Sproer C."/>
            <person name="Huber K."/>
            <person name="Nouioui I."/>
            <person name="Gross H."/>
        </authorList>
    </citation>
    <scope>NUCLEOTIDE SEQUENCE</scope>
    <source>
        <strain evidence="4">DSM 103493</strain>
    </source>
</reference>
<protein>
    <submittedName>
        <fullName evidence="4">AAA family ATPase</fullName>
    </submittedName>
</protein>
<evidence type="ECO:0000313" key="4">
    <source>
        <dbReference type="EMBL" id="MCF1598015.1"/>
    </source>
</evidence>
<dbReference type="GO" id="GO:0006355">
    <property type="term" value="P:regulation of DNA-templated transcription"/>
    <property type="evidence" value="ECO:0007669"/>
    <property type="project" value="InterPro"/>
</dbReference>
<dbReference type="InterPro" id="IPR041664">
    <property type="entry name" value="AAA_16"/>
</dbReference>
<dbReference type="SUPFAM" id="SSF52540">
    <property type="entry name" value="P-loop containing nucleoside triphosphate hydrolases"/>
    <property type="match status" value="1"/>
</dbReference>
<dbReference type="Gene3D" id="1.10.10.10">
    <property type="entry name" value="Winged helix-like DNA-binding domain superfamily/Winged helix DNA-binding domain"/>
    <property type="match status" value="1"/>
</dbReference>
<evidence type="ECO:0000256" key="2">
    <source>
        <dbReference type="ARBA" id="ARBA00022840"/>
    </source>
</evidence>
<dbReference type="EMBL" id="JAKEIP010000184">
    <property type="protein sequence ID" value="MCF1598015.1"/>
    <property type="molecule type" value="Genomic_DNA"/>
</dbReference>
<dbReference type="PANTHER" id="PTHR16305">
    <property type="entry name" value="TESTICULAR SOLUBLE ADENYLYL CYCLASE"/>
    <property type="match status" value="1"/>
</dbReference>
<comment type="caution">
    <text evidence="4">The sequence shown here is derived from an EMBL/GenBank/DDBJ whole genome shotgun (WGS) entry which is preliminary data.</text>
</comment>
<dbReference type="InterPro" id="IPR000792">
    <property type="entry name" value="Tscrpt_reg_LuxR_C"/>
</dbReference>
<accession>A0A9X1TPA8</accession>
<dbReference type="RefSeq" id="WP_234766430.1">
    <property type="nucleotide sequence ID" value="NZ_JAKEIP010000184.1"/>
</dbReference>
<dbReference type="InterPro" id="IPR011990">
    <property type="entry name" value="TPR-like_helical_dom_sf"/>
</dbReference>
<dbReference type="SMART" id="SM00421">
    <property type="entry name" value="HTH_LUXR"/>
    <property type="match status" value="1"/>
</dbReference>
<dbReference type="Pfam" id="PF00196">
    <property type="entry name" value="GerE"/>
    <property type="match status" value="1"/>
</dbReference>
<evidence type="ECO:0000313" key="5">
    <source>
        <dbReference type="Proteomes" id="UP001139384"/>
    </source>
</evidence>
<dbReference type="CDD" id="cd06170">
    <property type="entry name" value="LuxR_C_like"/>
    <property type="match status" value="1"/>
</dbReference>
<sequence>MTSKDPGAHLRGRQSECEALDRHLATVRAGHSAVLVLRGEAGIGKTALLEHVSGHADGCAVVRAAGVESEMELAFGGLHQLCVPFLDRLDRLPDPQRAAIETAFGMSEGTPPDRFLVGLAVLSLLADVGRRKPLICLVDDAQWLDDVSAQILGFVARRLMADQVGLVFAVREPDGGHLLQGLPELMVEGLGEPDARALLDSVIHGGFDERVRGRILAEARGNPLALLELPRASSAAELAGGFASPGPKPVASRLQRSFTQRVDALPSATRRLLVLAAAEPVGDVALLRRAAERLGVPMDALSPAVAAGLLELDIRVRFRHPLVRSAVYHAAQLAERREAHRALAEATDAHSDPDRRAWHLARAADGPDESVAGELERSAGRARSRGGTAAAAAFLEHAAILTPRPGHRAARALAAAQAKLRAGAPEPARELLALAEEGERDELHHARIDLLRAQLAFTTGRGNDAAPLLLAAARRLAPLDAGLARETLLDAIAAAMFAGRLAGTVDARTVATAAREIAPVAQPSCNADWLLGALTLRFTEGYGAAAAGSRDALDALRWGTGPEEVLRWSWLAYALAADLWDDRRWSEFTTRHVDTARAVGALSDLPLALASRAIVHLFAGELDAASLLVAEMADVQEATGGNLMSYGAVQLAAWKGDEGEADALIQANIDDALARGEGSGMTVALGARAVLCNGLGKYDEAFAAASQAATNAPDLAVGNWALVEWVEAGARSGERGAALDAAEQLTEVTDAAGTDWALGVQARSRALLGDGPAAEALHREGIERLGRTRMRAELARAHLLFGEWLRRENRRTDAREQLRTAYEMFSGFGAAGFAERARRELQGTGESVLRRAVTAPVTLTAQEAQIAHLARDGMTNPEIGAHLFISPHTVEWHLRKVFVKLGITSRRQLRTTLTDRPPTAAPA</sequence>
<dbReference type="SUPFAM" id="SSF46894">
    <property type="entry name" value="C-terminal effector domain of the bipartite response regulators"/>
    <property type="match status" value="1"/>
</dbReference>
<dbReference type="GO" id="GO:0003677">
    <property type="term" value="F:DNA binding"/>
    <property type="evidence" value="ECO:0007669"/>
    <property type="project" value="InterPro"/>
</dbReference>
<dbReference type="SUPFAM" id="SSF48452">
    <property type="entry name" value="TPR-like"/>
    <property type="match status" value="1"/>
</dbReference>
<feature type="domain" description="HTH luxR-type" evidence="3">
    <location>
        <begin position="852"/>
        <end position="917"/>
    </location>
</feature>
<dbReference type="Gene3D" id="3.40.50.300">
    <property type="entry name" value="P-loop containing nucleotide triphosphate hydrolases"/>
    <property type="match status" value="1"/>
</dbReference>
<dbReference type="AlphaFoldDB" id="A0A9X1TPA8"/>
<keyword evidence="5" id="KW-1185">Reference proteome</keyword>
<dbReference type="InterPro" id="IPR036388">
    <property type="entry name" value="WH-like_DNA-bd_sf"/>
</dbReference>
<gene>
    <name evidence="4" type="ORF">L0P92_31335</name>
</gene>
<evidence type="ECO:0000259" key="3">
    <source>
        <dbReference type="PROSITE" id="PS50043"/>
    </source>
</evidence>
<dbReference type="GO" id="GO:0004016">
    <property type="term" value="F:adenylate cyclase activity"/>
    <property type="evidence" value="ECO:0007669"/>
    <property type="project" value="TreeGrafter"/>
</dbReference>
<dbReference type="InterPro" id="IPR027417">
    <property type="entry name" value="P-loop_NTPase"/>
</dbReference>
<evidence type="ECO:0000256" key="1">
    <source>
        <dbReference type="ARBA" id="ARBA00022741"/>
    </source>
</evidence>
<organism evidence="4 5">
    <name type="scientific">Streptomyces muensis</name>
    <dbReference type="NCBI Taxonomy" id="1077944"/>
    <lineage>
        <taxon>Bacteria</taxon>
        <taxon>Bacillati</taxon>
        <taxon>Actinomycetota</taxon>
        <taxon>Actinomycetes</taxon>
        <taxon>Kitasatosporales</taxon>
        <taxon>Streptomycetaceae</taxon>
        <taxon>Streptomyces</taxon>
    </lineage>
</organism>
<dbReference type="GO" id="GO:0005524">
    <property type="term" value="F:ATP binding"/>
    <property type="evidence" value="ECO:0007669"/>
    <property type="project" value="UniProtKB-KW"/>
</dbReference>
<dbReference type="PRINTS" id="PR00038">
    <property type="entry name" value="HTHLUXR"/>
</dbReference>
<name>A0A9X1TPA8_STRM4</name>
<proteinExistence type="predicted"/>
<dbReference type="Proteomes" id="UP001139384">
    <property type="component" value="Unassembled WGS sequence"/>
</dbReference>
<dbReference type="PANTHER" id="PTHR16305:SF35">
    <property type="entry name" value="TRANSCRIPTIONAL ACTIVATOR DOMAIN"/>
    <property type="match status" value="1"/>
</dbReference>
<dbReference type="GO" id="GO:0005737">
    <property type="term" value="C:cytoplasm"/>
    <property type="evidence" value="ECO:0007669"/>
    <property type="project" value="TreeGrafter"/>
</dbReference>
<keyword evidence="1" id="KW-0547">Nucleotide-binding</keyword>
<dbReference type="Pfam" id="PF13191">
    <property type="entry name" value="AAA_16"/>
    <property type="match status" value="1"/>
</dbReference>
<dbReference type="InterPro" id="IPR016032">
    <property type="entry name" value="Sig_transdc_resp-reg_C-effctor"/>
</dbReference>
<keyword evidence="2" id="KW-0067">ATP-binding</keyword>
<dbReference type="PROSITE" id="PS50043">
    <property type="entry name" value="HTH_LUXR_2"/>
    <property type="match status" value="1"/>
</dbReference>